<dbReference type="InterPro" id="IPR049326">
    <property type="entry name" value="Rhodopsin_dom_fungi"/>
</dbReference>
<evidence type="ECO:0000256" key="5">
    <source>
        <dbReference type="ARBA" id="ARBA00038359"/>
    </source>
</evidence>
<feature type="domain" description="Rhodopsin" evidence="7">
    <location>
        <begin position="39"/>
        <end position="279"/>
    </location>
</feature>
<feature type="transmembrane region" description="Helical" evidence="6">
    <location>
        <begin position="24"/>
        <end position="43"/>
    </location>
</feature>
<dbReference type="Proteomes" id="UP001390339">
    <property type="component" value="Unassembled WGS sequence"/>
</dbReference>
<dbReference type="PANTHER" id="PTHR33048:SF47">
    <property type="entry name" value="INTEGRAL MEMBRANE PROTEIN-RELATED"/>
    <property type="match status" value="1"/>
</dbReference>
<keyword evidence="9" id="KW-1185">Reference proteome</keyword>
<evidence type="ECO:0000256" key="4">
    <source>
        <dbReference type="ARBA" id="ARBA00023136"/>
    </source>
</evidence>
<feature type="transmembrane region" description="Helical" evidence="6">
    <location>
        <begin position="55"/>
        <end position="74"/>
    </location>
</feature>
<dbReference type="Pfam" id="PF20684">
    <property type="entry name" value="Fung_rhodopsin"/>
    <property type="match status" value="1"/>
</dbReference>
<dbReference type="InterPro" id="IPR052337">
    <property type="entry name" value="SAT4-like"/>
</dbReference>
<proteinExistence type="inferred from homology"/>
<reference evidence="8 9" key="1">
    <citation type="journal article" date="2024" name="IMA Fungus">
        <title>Apiospora arundinis, a panoply of carbohydrate-active enzymes and secondary metabolites.</title>
        <authorList>
            <person name="Sorensen T."/>
            <person name="Petersen C."/>
            <person name="Muurmann A.T."/>
            <person name="Christiansen J.V."/>
            <person name="Brundto M.L."/>
            <person name="Overgaard C.K."/>
            <person name="Boysen A.T."/>
            <person name="Wollenberg R.D."/>
            <person name="Larsen T.O."/>
            <person name="Sorensen J.L."/>
            <person name="Nielsen K.L."/>
            <person name="Sondergaard T.E."/>
        </authorList>
    </citation>
    <scope>NUCLEOTIDE SEQUENCE [LARGE SCALE GENOMIC DNA]</scope>
    <source>
        <strain evidence="8 9">AAU 773</strain>
    </source>
</reference>
<keyword evidence="2 6" id="KW-0812">Transmembrane</keyword>
<evidence type="ECO:0000313" key="8">
    <source>
        <dbReference type="EMBL" id="KAK8860023.1"/>
    </source>
</evidence>
<comment type="subcellular location">
    <subcellularLocation>
        <location evidence="1">Membrane</location>
        <topology evidence="1">Multi-pass membrane protein</topology>
    </subcellularLocation>
</comment>
<gene>
    <name evidence="8" type="ORF">PGQ11_010757</name>
</gene>
<sequence>MSETAAPNFPPGYAEETLAPRLEAIAIAFIVLEIVVVALRFATRIIYKTRWGADDYLIPPALLFSLGMCVIAIVETRIAGVGKHLAVLYVTNPQAVVNWAKCGYAIECIYSVAVAFPKLSILASYLRIFTTKAFRVSAYVLIVIVSLTAASGVITSLASCRPFSARWDPALFVSNCIDAPRFWAGLSVPNVATDVVMLLLPLPVVWRLHMDKRQKVALSAVFLLGSIGIIASVIRLTVTSRVSVLTDGTWDSADIATWSLVESGCYLIASCLPVLRPMYTGLISRFTHISSRSYGPKSSGARTTGDEDESAFVRIEMDTLENGPSNRWSPQDKRQHV</sequence>
<comment type="caution">
    <text evidence="8">The sequence shown here is derived from an EMBL/GenBank/DDBJ whole genome shotgun (WGS) entry which is preliminary data.</text>
</comment>
<feature type="transmembrane region" description="Helical" evidence="6">
    <location>
        <begin position="138"/>
        <end position="158"/>
    </location>
</feature>
<feature type="transmembrane region" description="Helical" evidence="6">
    <location>
        <begin position="216"/>
        <end position="235"/>
    </location>
</feature>
<feature type="transmembrane region" description="Helical" evidence="6">
    <location>
        <begin position="255"/>
        <end position="275"/>
    </location>
</feature>
<comment type="similarity">
    <text evidence="5">Belongs to the SAT4 family.</text>
</comment>
<keyword evidence="3 6" id="KW-1133">Transmembrane helix</keyword>
<evidence type="ECO:0000256" key="3">
    <source>
        <dbReference type="ARBA" id="ARBA00022989"/>
    </source>
</evidence>
<evidence type="ECO:0000313" key="9">
    <source>
        <dbReference type="Proteomes" id="UP001390339"/>
    </source>
</evidence>
<evidence type="ECO:0000256" key="6">
    <source>
        <dbReference type="SAM" id="Phobius"/>
    </source>
</evidence>
<protein>
    <submittedName>
        <fullName evidence="8">Integral membrane protein</fullName>
    </submittedName>
</protein>
<dbReference type="PANTHER" id="PTHR33048">
    <property type="entry name" value="PTH11-LIKE INTEGRAL MEMBRANE PROTEIN (AFU_ORTHOLOGUE AFUA_5G11245)"/>
    <property type="match status" value="1"/>
</dbReference>
<organism evidence="8 9">
    <name type="scientific">Apiospora arundinis</name>
    <dbReference type="NCBI Taxonomy" id="335852"/>
    <lineage>
        <taxon>Eukaryota</taxon>
        <taxon>Fungi</taxon>
        <taxon>Dikarya</taxon>
        <taxon>Ascomycota</taxon>
        <taxon>Pezizomycotina</taxon>
        <taxon>Sordariomycetes</taxon>
        <taxon>Xylariomycetidae</taxon>
        <taxon>Amphisphaeriales</taxon>
        <taxon>Apiosporaceae</taxon>
        <taxon>Apiospora</taxon>
    </lineage>
</organism>
<dbReference type="EMBL" id="JAPCWZ010000006">
    <property type="protein sequence ID" value="KAK8860023.1"/>
    <property type="molecule type" value="Genomic_DNA"/>
</dbReference>
<evidence type="ECO:0000256" key="1">
    <source>
        <dbReference type="ARBA" id="ARBA00004141"/>
    </source>
</evidence>
<feature type="transmembrane region" description="Helical" evidence="6">
    <location>
        <begin position="104"/>
        <end position="126"/>
    </location>
</feature>
<accession>A0ABR2IBE7</accession>
<keyword evidence="4 6" id="KW-0472">Membrane</keyword>
<evidence type="ECO:0000256" key="2">
    <source>
        <dbReference type="ARBA" id="ARBA00022692"/>
    </source>
</evidence>
<name>A0ABR2IBE7_9PEZI</name>
<feature type="transmembrane region" description="Helical" evidence="6">
    <location>
        <begin position="182"/>
        <end position="204"/>
    </location>
</feature>
<evidence type="ECO:0000259" key="7">
    <source>
        <dbReference type="Pfam" id="PF20684"/>
    </source>
</evidence>